<accession>A0ABP5X6I6</accession>
<name>A0ABP5X6I6_9ACTN</name>
<dbReference type="EMBL" id="BAAASZ010000023">
    <property type="protein sequence ID" value="GAA2446864.1"/>
    <property type="molecule type" value="Genomic_DNA"/>
</dbReference>
<dbReference type="InterPro" id="IPR034904">
    <property type="entry name" value="FSCA_dom_sf"/>
</dbReference>
<keyword evidence="2" id="KW-1185">Reference proteome</keyword>
<evidence type="ECO:0000313" key="1">
    <source>
        <dbReference type="EMBL" id="GAA2446864.1"/>
    </source>
</evidence>
<protein>
    <submittedName>
        <fullName evidence="1">NifU family protein</fullName>
    </submittedName>
</protein>
<evidence type="ECO:0000313" key="2">
    <source>
        <dbReference type="Proteomes" id="UP001501638"/>
    </source>
</evidence>
<dbReference type="RefSeq" id="WP_344323491.1">
    <property type="nucleotide sequence ID" value="NZ_BAAASZ010000023.1"/>
</dbReference>
<organism evidence="1 2">
    <name type="scientific">Streptomyces macrosporus</name>
    <dbReference type="NCBI Taxonomy" id="44032"/>
    <lineage>
        <taxon>Bacteria</taxon>
        <taxon>Bacillati</taxon>
        <taxon>Actinomycetota</taxon>
        <taxon>Actinomycetes</taxon>
        <taxon>Kitasatosporales</taxon>
        <taxon>Streptomycetaceae</taxon>
        <taxon>Streptomyces</taxon>
    </lineage>
</organism>
<reference evidence="2" key="1">
    <citation type="journal article" date="2019" name="Int. J. Syst. Evol. Microbiol.">
        <title>The Global Catalogue of Microorganisms (GCM) 10K type strain sequencing project: providing services to taxonomists for standard genome sequencing and annotation.</title>
        <authorList>
            <consortium name="The Broad Institute Genomics Platform"/>
            <consortium name="The Broad Institute Genome Sequencing Center for Infectious Disease"/>
            <person name="Wu L."/>
            <person name="Ma J."/>
        </authorList>
    </citation>
    <scope>NUCLEOTIDE SEQUENCE [LARGE SCALE GENOMIC DNA]</scope>
    <source>
        <strain evidence="2">JCM 6305</strain>
    </source>
</reference>
<sequence>MPWDDERARAQVARTEELLSGLESLPDGPAATRAAETVEALVDLYGDCLARITARLGEGGGAGLLRRLAEDELVGHLLLVHDLHPDPVETRVRRALEDVRSRQGPAAGEVELLELSETAARVRLRGGRGCSASPRALADAVREAVAGLAPEIERVDVETAPAQAPTALVPVDSLFRRSARAAETGG</sequence>
<dbReference type="SUPFAM" id="SSF117916">
    <property type="entry name" value="Fe-S cluster assembly (FSCA) domain-like"/>
    <property type="match status" value="1"/>
</dbReference>
<comment type="caution">
    <text evidence="1">The sequence shown here is derived from an EMBL/GenBank/DDBJ whole genome shotgun (WGS) entry which is preliminary data.</text>
</comment>
<proteinExistence type="predicted"/>
<dbReference type="Gene3D" id="3.30.300.130">
    <property type="entry name" value="Fe-S cluster assembly (FSCA)"/>
    <property type="match status" value="1"/>
</dbReference>
<dbReference type="Proteomes" id="UP001501638">
    <property type="component" value="Unassembled WGS sequence"/>
</dbReference>
<gene>
    <name evidence="1" type="ORF">GCM10010405_32850</name>
</gene>